<organism evidence="2 3">
    <name type="scientific">Phytohabitans rumicis</name>
    <dbReference type="NCBI Taxonomy" id="1076125"/>
    <lineage>
        <taxon>Bacteria</taxon>
        <taxon>Bacillati</taxon>
        <taxon>Actinomycetota</taxon>
        <taxon>Actinomycetes</taxon>
        <taxon>Micromonosporales</taxon>
        <taxon>Micromonosporaceae</taxon>
    </lineage>
</organism>
<proteinExistence type="predicted"/>
<keyword evidence="1" id="KW-0472">Membrane</keyword>
<keyword evidence="1" id="KW-1133">Transmembrane helix</keyword>
<accession>A0A6V8L4L7</accession>
<dbReference type="Proteomes" id="UP000482960">
    <property type="component" value="Unassembled WGS sequence"/>
</dbReference>
<evidence type="ECO:0000256" key="1">
    <source>
        <dbReference type="SAM" id="Phobius"/>
    </source>
</evidence>
<reference evidence="2 3" key="1">
    <citation type="submission" date="2020-03" db="EMBL/GenBank/DDBJ databases">
        <title>Whole genome shotgun sequence of Phytohabitans rumicis NBRC 108638.</title>
        <authorList>
            <person name="Komaki H."/>
            <person name="Tamura T."/>
        </authorList>
    </citation>
    <scope>NUCLEOTIDE SEQUENCE [LARGE SCALE GENOMIC DNA]</scope>
    <source>
        <strain evidence="2 3">NBRC 108638</strain>
    </source>
</reference>
<gene>
    <name evidence="2" type="ORF">Prum_041420</name>
</gene>
<evidence type="ECO:0000313" key="3">
    <source>
        <dbReference type="Proteomes" id="UP000482960"/>
    </source>
</evidence>
<sequence length="184" mass="19693">MREIATRLRAAEEMAERAAVTCQHAELKGRRFRAGVIGGLELTAESLHAAVEVIEPAPTVSRRMMASSVLITFLHVVACVAVLLAVPDPSRPLVLAVALGGTGVLAKLVTGLVVTAWDWRDARALDSAAVDEPSDIRGTIVELRTEIDAISADLDPDRDGAHVKISQKIESALIWLDSAERASR</sequence>
<reference evidence="2 3" key="2">
    <citation type="submission" date="2020-03" db="EMBL/GenBank/DDBJ databases">
        <authorList>
            <person name="Ichikawa N."/>
            <person name="Kimura A."/>
            <person name="Kitahashi Y."/>
            <person name="Uohara A."/>
        </authorList>
    </citation>
    <scope>NUCLEOTIDE SEQUENCE [LARGE SCALE GENOMIC DNA]</scope>
    <source>
        <strain evidence="2 3">NBRC 108638</strain>
    </source>
</reference>
<comment type="caution">
    <text evidence="2">The sequence shown here is derived from an EMBL/GenBank/DDBJ whole genome shotgun (WGS) entry which is preliminary data.</text>
</comment>
<evidence type="ECO:0000313" key="2">
    <source>
        <dbReference type="EMBL" id="GFJ90500.1"/>
    </source>
</evidence>
<dbReference type="RefSeq" id="WP_173077823.1">
    <property type="nucleotide sequence ID" value="NZ_BAABJB010000003.1"/>
</dbReference>
<feature type="transmembrane region" description="Helical" evidence="1">
    <location>
        <begin position="93"/>
        <end position="117"/>
    </location>
</feature>
<dbReference type="AlphaFoldDB" id="A0A6V8L4L7"/>
<name>A0A6V8L4L7_9ACTN</name>
<feature type="transmembrane region" description="Helical" evidence="1">
    <location>
        <begin position="69"/>
        <end position="87"/>
    </location>
</feature>
<keyword evidence="3" id="KW-1185">Reference proteome</keyword>
<protein>
    <submittedName>
        <fullName evidence="2">Uncharacterized protein</fullName>
    </submittedName>
</protein>
<dbReference type="EMBL" id="BLPG01000001">
    <property type="protein sequence ID" value="GFJ90500.1"/>
    <property type="molecule type" value="Genomic_DNA"/>
</dbReference>
<keyword evidence="1" id="KW-0812">Transmembrane</keyword>